<reference evidence="2" key="1">
    <citation type="submission" date="2022-05" db="EMBL/GenBank/DDBJ databases">
        <title>Novel bacterial taxa in a minimal lignocellulolytic consortium and its capacity to transform plastics disclosed by genome-resolved metagenomics.</title>
        <authorList>
            <person name="Rodriguez C.A.D."/>
            <person name="Diaz-Garcia L."/>
            <person name="Herrera K."/>
            <person name="Tarazona N.A."/>
            <person name="Sproer C."/>
            <person name="Overmann J."/>
            <person name="Jimenez D.J."/>
        </authorList>
    </citation>
    <scope>NUCLEOTIDE SEQUENCE</scope>
    <source>
        <strain evidence="2">MAG5</strain>
    </source>
</reference>
<protein>
    <submittedName>
        <fullName evidence="2">GNAT family N-acetyltransferase</fullName>
        <ecNumber evidence="2">2.3.1.-</ecNumber>
    </submittedName>
</protein>
<dbReference type="SUPFAM" id="SSF55729">
    <property type="entry name" value="Acyl-CoA N-acyltransferases (Nat)"/>
    <property type="match status" value="1"/>
</dbReference>
<feature type="domain" description="N-acetyltransferase" evidence="1">
    <location>
        <begin position="1"/>
        <end position="144"/>
    </location>
</feature>
<dbReference type="InterPro" id="IPR000182">
    <property type="entry name" value="GNAT_dom"/>
</dbReference>
<dbReference type="InterPro" id="IPR016181">
    <property type="entry name" value="Acyl_CoA_acyltransferase"/>
</dbReference>
<dbReference type="CDD" id="cd04301">
    <property type="entry name" value="NAT_SF"/>
    <property type="match status" value="1"/>
</dbReference>
<keyword evidence="2" id="KW-0012">Acyltransferase</keyword>
<dbReference type="InterPro" id="IPR039143">
    <property type="entry name" value="GNPNAT1-like"/>
</dbReference>
<organism evidence="2 3">
    <name type="scientific">Candidatus Pristimantibacillus lignocellulolyticus</name>
    <dbReference type="NCBI Taxonomy" id="2994561"/>
    <lineage>
        <taxon>Bacteria</taxon>
        <taxon>Bacillati</taxon>
        <taxon>Bacillota</taxon>
        <taxon>Bacilli</taxon>
        <taxon>Bacillales</taxon>
        <taxon>Paenibacillaceae</taxon>
        <taxon>Candidatus Pristimantibacillus</taxon>
    </lineage>
</organism>
<evidence type="ECO:0000313" key="3">
    <source>
        <dbReference type="Proteomes" id="UP001056756"/>
    </source>
</evidence>
<dbReference type="PANTHER" id="PTHR13355">
    <property type="entry name" value="GLUCOSAMINE 6-PHOSPHATE N-ACETYLTRANSFERASE"/>
    <property type="match status" value="1"/>
</dbReference>
<proteinExistence type="predicted"/>
<dbReference type="AlphaFoldDB" id="A0A9J6ZJX4"/>
<dbReference type="EMBL" id="CP097899">
    <property type="protein sequence ID" value="URN96303.1"/>
    <property type="molecule type" value="Genomic_DNA"/>
</dbReference>
<name>A0A9J6ZJX4_9BACL</name>
<dbReference type="Proteomes" id="UP001056756">
    <property type="component" value="Chromosome"/>
</dbReference>
<dbReference type="Pfam" id="PF13673">
    <property type="entry name" value="Acetyltransf_10"/>
    <property type="match status" value="1"/>
</dbReference>
<dbReference type="PROSITE" id="PS51186">
    <property type="entry name" value="GNAT"/>
    <property type="match status" value="1"/>
</dbReference>
<keyword evidence="2" id="KW-0808">Transferase</keyword>
<evidence type="ECO:0000313" key="2">
    <source>
        <dbReference type="EMBL" id="URN96303.1"/>
    </source>
</evidence>
<dbReference type="GO" id="GO:0004343">
    <property type="term" value="F:glucosamine 6-phosphate N-acetyltransferase activity"/>
    <property type="evidence" value="ECO:0007669"/>
    <property type="project" value="TreeGrafter"/>
</dbReference>
<accession>A0A9J6ZJX4</accession>
<evidence type="ECO:0000259" key="1">
    <source>
        <dbReference type="PROSITE" id="PS51186"/>
    </source>
</evidence>
<dbReference type="EC" id="2.3.1.-" evidence="2"/>
<sequence>MNWIKVETMEQLNEAIAIRFKVFVDEQGVDAEIEKDHYDKISAQCTHVLVMHDGVPVGTGRISGKDGVGKIQRVCALQQARGLGVGKCIMDALETIAREKQLSSVKLGAQVHALPFYEKLGYSVISDVFIEENIPHVTMQKELK</sequence>
<gene>
    <name evidence="2" type="ORF">NAG76_08840</name>
</gene>
<dbReference type="PANTHER" id="PTHR13355:SF11">
    <property type="entry name" value="GLUCOSAMINE 6-PHOSPHATE N-ACETYLTRANSFERASE"/>
    <property type="match status" value="1"/>
</dbReference>
<dbReference type="Gene3D" id="3.40.630.30">
    <property type="match status" value="1"/>
</dbReference>
<dbReference type="KEGG" id="plig:NAG76_08840"/>